<name>A0A9D2MGK1_9FIRM</name>
<comment type="caution">
    <text evidence="1">The sequence shown here is derived from an EMBL/GenBank/DDBJ whole genome shotgun (WGS) entry which is preliminary data.</text>
</comment>
<evidence type="ECO:0000313" key="1">
    <source>
        <dbReference type="EMBL" id="HJB59809.1"/>
    </source>
</evidence>
<gene>
    <name evidence="1" type="ORF">H9771_09195</name>
</gene>
<dbReference type="EMBL" id="DWXX01000174">
    <property type="protein sequence ID" value="HJB59809.1"/>
    <property type="molecule type" value="Genomic_DNA"/>
</dbReference>
<reference evidence="1" key="2">
    <citation type="submission" date="2021-04" db="EMBL/GenBank/DDBJ databases">
        <authorList>
            <person name="Gilroy R."/>
        </authorList>
    </citation>
    <scope>NUCLEOTIDE SEQUENCE</scope>
    <source>
        <strain evidence="1">ChiHjej9B8-13557</strain>
    </source>
</reference>
<feature type="non-terminal residue" evidence="1">
    <location>
        <position position="70"/>
    </location>
</feature>
<accession>A0A9D2MGK1</accession>
<sequence length="70" mass="8298">MSDREQAKQIIDLLPEYKVSDLLLFLRGMLFDDDLEDDRYCERLVENYLNDPSPDKHETIPIEELAKREG</sequence>
<organism evidence="1 2">
    <name type="scientific">Candidatus Faecalibacterium faecipullorum</name>
    <dbReference type="NCBI Taxonomy" id="2838578"/>
    <lineage>
        <taxon>Bacteria</taxon>
        <taxon>Bacillati</taxon>
        <taxon>Bacillota</taxon>
        <taxon>Clostridia</taxon>
        <taxon>Eubacteriales</taxon>
        <taxon>Oscillospiraceae</taxon>
        <taxon>Faecalibacterium</taxon>
    </lineage>
</organism>
<proteinExistence type="predicted"/>
<dbReference type="Proteomes" id="UP000824211">
    <property type="component" value="Unassembled WGS sequence"/>
</dbReference>
<dbReference type="AlphaFoldDB" id="A0A9D2MGK1"/>
<protein>
    <submittedName>
        <fullName evidence="1">Uncharacterized protein</fullName>
    </submittedName>
</protein>
<evidence type="ECO:0000313" key="2">
    <source>
        <dbReference type="Proteomes" id="UP000824211"/>
    </source>
</evidence>
<reference evidence="1" key="1">
    <citation type="journal article" date="2021" name="PeerJ">
        <title>Extensive microbial diversity within the chicken gut microbiome revealed by metagenomics and culture.</title>
        <authorList>
            <person name="Gilroy R."/>
            <person name="Ravi A."/>
            <person name="Getino M."/>
            <person name="Pursley I."/>
            <person name="Horton D.L."/>
            <person name="Alikhan N.F."/>
            <person name="Baker D."/>
            <person name="Gharbi K."/>
            <person name="Hall N."/>
            <person name="Watson M."/>
            <person name="Adriaenssens E.M."/>
            <person name="Foster-Nyarko E."/>
            <person name="Jarju S."/>
            <person name="Secka A."/>
            <person name="Antonio M."/>
            <person name="Oren A."/>
            <person name="Chaudhuri R.R."/>
            <person name="La Ragione R."/>
            <person name="Hildebrand F."/>
            <person name="Pallen M.J."/>
        </authorList>
    </citation>
    <scope>NUCLEOTIDE SEQUENCE</scope>
    <source>
        <strain evidence="1">ChiHjej9B8-13557</strain>
    </source>
</reference>